<proteinExistence type="predicted"/>
<evidence type="ECO:0000313" key="3">
    <source>
        <dbReference type="Proteomes" id="UP001145145"/>
    </source>
</evidence>
<keyword evidence="3" id="KW-1185">Reference proteome</keyword>
<dbReference type="InterPro" id="IPR010982">
    <property type="entry name" value="Lambda_DNA-bd_dom_sf"/>
</dbReference>
<accession>A0A9W6CBV0</accession>
<dbReference type="PROSITE" id="PS50943">
    <property type="entry name" value="HTH_CROC1"/>
    <property type="match status" value="1"/>
</dbReference>
<organism evidence="2 3">
    <name type="scientific">Sellimonas catena</name>
    <dbReference type="NCBI Taxonomy" id="2994035"/>
    <lineage>
        <taxon>Bacteria</taxon>
        <taxon>Bacillati</taxon>
        <taxon>Bacillota</taxon>
        <taxon>Clostridia</taxon>
        <taxon>Lachnospirales</taxon>
        <taxon>Lachnospiraceae</taxon>
        <taxon>Sellimonas</taxon>
    </lineage>
</organism>
<dbReference type="SUPFAM" id="SSF47413">
    <property type="entry name" value="lambda repressor-like DNA-binding domains"/>
    <property type="match status" value="1"/>
</dbReference>
<dbReference type="GO" id="GO:0003677">
    <property type="term" value="F:DNA binding"/>
    <property type="evidence" value="ECO:0007669"/>
    <property type="project" value="InterPro"/>
</dbReference>
<feature type="domain" description="HTH cro/C1-type" evidence="1">
    <location>
        <begin position="7"/>
        <end position="28"/>
    </location>
</feature>
<dbReference type="Gene3D" id="1.10.260.40">
    <property type="entry name" value="lambda repressor-like DNA-binding domains"/>
    <property type="match status" value="1"/>
</dbReference>
<evidence type="ECO:0000259" key="1">
    <source>
        <dbReference type="PROSITE" id="PS50943"/>
    </source>
</evidence>
<gene>
    <name evidence="2" type="ORF">Selli1_34940</name>
</gene>
<sequence length="51" mass="5960">MNIGAKIIEIRKQRDMTQEDFAKIFHVTMLMCHKVTQKATDSRHNSVKIDT</sequence>
<dbReference type="Proteomes" id="UP001145145">
    <property type="component" value="Unassembled WGS sequence"/>
</dbReference>
<evidence type="ECO:0000313" key="2">
    <source>
        <dbReference type="EMBL" id="GLG06320.1"/>
    </source>
</evidence>
<dbReference type="RefSeq" id="WP_204864595.1">
    <property type="nucleotide sequence ID" value="NZ_BSBO01000067.1"/>
</dbReference>
<dbReference type="EMBL" id="BSBO01000067">
    <property type="protein sequence ID" value="GLG06320.1"/>
    <property type="molecule type" value="Genomic_DNA"/>
</dbReference>
<name>A0A9W6CBV0_9FIRM</name>
<dbReference type="CDD" id="cd00093">
    <property type="entry name" value="HTH_XRE"/>
    <property type="match status" value="1"/>
</dbReference>
<dbReference type="AlphaFoldDB" id="A0A9W6CBV0"/>
<dbReference type="InterPro" id="IPR001387">
    <property type="entry name" value="Cro/C1-type_HTH"/>
</dbReference>
<protein>
    <recommendedName>
        <fullName evidence="1">HTH cro/C1-type domain-containing protein</fullName>
    </recommendedName>
</protein>
<reference evidence="2 3" key="1">
    <citation type="journal article" date="2023" name="Int. J. Syst. Evol. Microbiol.">
        <title>Sellimonas catena sp. nov., isolated from human faeces.</title>
        <authorList>
            <person name="Hisatomi A."/>
            <person name="Ohkuma M."/>
            <person name="Sakamoto M."/>
        </authorList>
    </citation>
    <scope>NUCLEOTIDE SEQUENCE [LARGE SCALE GENOMIC DNA]</scope>
    <source>
        <strain evidence="2 3">12EGH17</strain>
    </source>
</reference>
<comment type="caution">
    <text evidence="2">The sequence shown here is derived from an EMBL/GenBank/DDBJ whole genome shotgun (WGS) entry which is preliminary data.</text>
</comment>